<dbReference type="EMBL" id="AGNL01044343">
    <property type="protein sequence ID" value="EJK49906.1"/>
    <property type="molecule type" value="Genomic_DNA"/>
</dbReference>
<evidence type="ECO:0000313" key="1">
    <source>
        <dbReference type="EMBL" id="EJK49906.1"/>
    </source>
</evidence>
<feature type="non-terminal residue" evidence="1">
    <location>
        <position position="1"/>
    </location>
</feature>
<sequence>IVWGYSSAAALETCRDVRFDIDEAGLRFSKGYDCRERMESLKAPTAGSHLVLELDGRPPEPVGRLGVHPTEVLGGLRRPDGVELVQGERVRGQRDSLGGLGAAAEGVLSPPRVLA</sequence>
<evidence type="ECO:0000313" key="2">
    <source>
        <dbReference type="Proteomes" id="UP000266841"/>
    </source>
</evidence>
<keyword evidence="2" id="KW-1185">Reference proteome</keyword>
<dbReference type="AlphaFoldDB" id="K0RLT6"/>
<dbReference type="Proteomes" id="UP000266841">
    <property type="component" value="Unassembled WGS sequence"/>
</dbReference>
<gene>
    <name evidence="1" type="ORF">THAOC_31168</name>
</gene>
<accession>K0RLT6</accession>
<comment type="caution">
    <text evidence="1">The sequence shown here is derived from an EMBL/GenBank/DDBJ whole genome shotgun (WGS) entry which is preliminary data.</text>
</comment>
<protein>
    <submittedName>
        <fullName evidence="1">Uncharacterized protein</fullName>
    </submittedName>
</protein>
<proteinExistence type="predicted"/>
<name>K0RLT6_THAOC</name>
<organism evidence="1 2">
    <name type="scientific">Thalassiosira oceanica</name>
    <name type="common">Marine diatom</name>
    <dbReference type="NCBI Taxonomy" id="159749"/>
    <lineage>
        <taxon>Eukaryota</taxon>
        <taxon>Sar</taxon>
        <taxon>Stramenopiles</taxon>
        <taxon>Ochrophyta</taxon>
        <taxon>Bacillariophyta</taxon>
        <taxon>Coscinodiscophyceae</taxon>
        <taxon>Thalassiosirophycidae</taxon>
        <taxon>Thalassiosirales</taxon>
        <taxon>Thalassiosiraceae</taxon>
        <taxon>Thalassiosira</taxon>
    </lineage>
</organism>
<reference evidence="1 2" key="1">
    <citation type="journal article" date="2012" name="Genome Biol.">
        <title>Genome and low-iron response of an oceanic diatom adapted to chronic iron limitation.</title>
        <authorList>
            <person name="Lommer M."/>
            <person name="Specht M."/>
            <person name="Roy A.S."/>
            <person name="Kraemer L."/>
            <person name="Andreson R."/>
            <person name="Gutowska M.A."/>
            <person name="Wolf J."/>
            <person name="Bergner S.V."/>
            <person name="Schilhabel M.B."/>
            <person name="Klostermeier U.C."/>
            <person name="Beiko R.G."/>
            <person name="Rosenstiel P."/>
            <person name="Hippler M."/>
            <person name="Laroche J."/>
        </authorList>
    </citation>
    <scope>NUCLEOTIDE SEQUENCE [LARGE SCALE GENOMIC DNA]</scope>
    <source>
        <strain evidence="1 2">CCMP1005</strain>
    </source>
</reference>